<gene>
    <name evidence="1" type="ORF">AWB76_04350</name>
</gene>
<organism evidence="1 2">
    <name type="scientific">Caballeronia temeraria</name>
    <dbReference type="NCBI Taxonomy" id="1777137"/>
    <lineage>
        <taxon>Bacteria</taxon>
        <taxon>Pseudomonadati</taxon>
        <taxon>Pseudomonadota</taxon>
        <taxon>Betaproteobacteria</taxon>
        <taxon>Burkholderiales</taxon>
        <taxon>Burkholderiaceae</taxon>
        <taxon>Caballeronia</taxon>
    </lineage>
</organism>
<accession>A0A158BKI8</accession>
<name>A0A158BKI8_9BURK</name>
<dbReference type="Proteomes" id="UP000054624">
    <property type="component" value="Unassembled WGS sequence"/>
</dbReference>
<reference evidence="2" key="1">
    <citation type="submission" date="2016-01" db="EMBL/GenBank/DDBJ databases">
        <authorList>
            <person name="Peeters Charlotte."/>
        </authorList>
    </citation>
    <scope>NUCLEOTIDE SEQUENCE [LARGE SCALE GENOMIC DNA]</scope>
</reference>
<evidence type="ECO:0000313" key="2">
    <source>
        <dbReference type="Proteomes" id="UP000054624"/>
    </source>
</evidence>
<protein>
    <submittedName>
        <fullName evidence="1">Acyl-CoA dehydrogenase domain-containing protein</fullName>
    </submittedName>
</protein>
<evidence type="ECO:0000313" key="1">
    <source>
        <dbReference type="EMBL" id="SAK70579.1"/>
    </source>
</evidence>
<dbReference type="EMBL" id="FCOI02000015">
    <property type="protein sequence ID" value="SAK70579.1"/>
    <property type="molecule type" value="Genomic_DNA"/>
</dbReference>
<sequence length="66" mass="7472">MNLNYSPSDDAFRADVSLARELPDNVLHHQRLNRDDHASRHRLLAAHHRVRFASSPTSTETEGNPA</sequence>
<dbReference type="AlphaFoldDB" id="A0A158BKI8"/>
<keyword evidence="2" id="KW-1185">Reference proteome</keyword>
<dbReference type="STRING" id="1777137.AWB76_04350"/>
<proteinExistence type="predicted"/>